<protein>
    <recommendedName>
        <fullName evidence="4">Glutamate--cysteine ligase</fullName>
    </recommendedName>
</protein>
<dbReference type="AlphaFoldDB" id="J3EYI1"/>
<accession>J3EYI1</accession>
<dbReference type="InterPro" id="IPR006336">
    <property type="entry name" value="GCS2"/>
</dbReference>
<dbReference type="Pfam" id="PF04107">
    <property type="entry name" value="GCS2"/>
    <property type="match status" value="1"/>
</dbReference>
<dbReference type="InterPro" id="IPR050141">
    <property type="entry name" value="GCL_type2/YbdK_subfam"/>
</dbReference>
<dbReference type="GO" id="GO:0004357">
    <property type="term" value="F:glutamate-cysteine ligase activity"/>
    <property type="evidence" value="ECO:0007669"/>
    <property type="project" value="InterPro"/>
</dbReference>
<dbReference type="PANTHER" id="PTHR36510:SF1">
    <property type="entry name" value="GLUTAMATE--CYSTEINE LIGASE 2-RELATED"/>
    <property type="match status" value="1"/>
</dbReference>
<evidence type="ECO:0000256" key="1">
    <source>
        <dbReference type="SAM" id="MobiDB-lite"/>
    </source>
</evidence>
<dbReference type="Proteomes" id="UP000007813">
    <property type="component" value="Unassembled WGS sequence"/>
</dbReference>
<dbReference type="GO" id="GO:0042398">
    <property type="term" value="P:modified amino acid biosynthetic process"/>
    <property type="evidence" value="ECO:0007669"/>
    <property type="project" value="InterPro"/>
</dbReference>
<dbReference type="EMBL" id="ALJD01000003">
    <property type="protein sequence ID" value="EJN60427.1"/>
    <property type="molecule type" value="Genomic_DNA"/>
</dbReference>
<dbReference type="SUPFAM" id="SSF55931">
    <property type="entry name" value="Glutamine synthetase/guanido kinase"/>
    <property type="match status" value="1"/>
</dbReference>
<sequence length="399" mass="45618">MLKADAQAGGLHRMSEHPHDNRSPNRTEPVSRSTSSDPIRRSIEVEYWVIDEDGRLTEPGDLVEAAPGVEREFTAPLLEIKTTPCETTAELREELFSRLRSVLREAEKANKGLVPLATPAQHGPIEDRPSERTRVQDRVLGEQFEYVRHCAGTHIHVEQQPGRKIDQLNTFIALDPALALVNSSPYFRGSQLADGARSQLYRWMAYEHLPRQGRLWPYVDDNEDWARRIERRYGEFVTRAVFAGFDRGNIEASFDPEGAVWTPVQLRERFSTVEWRSPDTALPSEIIRLADEITDVVERLNENEVRIEGDEGRVTDDAIVLPRFDAVEEYVEASIRDGLASEEVRSYLDRMGFDVSAFEPLSREMDTESLSVEEARELRLEYAERLKEDVQITQPMLAD</sequence>
<reference evidence="2 3" key="1">
    <citation type="journal article" date="2012" name="J. Bacteriol.">
        <title>Draft Genome Sequence of the Extremely Halophilic Archaeon Halogranum salarium B-1T.</title>
        <authorList>
            <person name="Kim K.K."/>
            <person name="Lee K.C."/>
            <person name="Lee J.S."/>
        </authorList>
    </citation>
    <scope>NUCLEOTIDE SEQUENCE [LARGE SCALE GENOMIC DNA]</scope>
    <source>
        <strain evidence="2 3">B-1</strain>
    </source>
</reference>
<dbReference type="InterPro" id="IPR014746">
    <property type="entry name" value="Gln_synth/guanido_kin_cat_dom"/>
</dbReference>
<feature type="compositionally biased region" description="Basic and acidic residues" evidence="1">
    <location>
        <begin position="13"/>
        <end position="25"/>
    </location>
</feature>
<feature type="region of interest" description="Disordered" evidence="1">
    <location>
        <begin position="1"/>
        <end position="37"/>
    </location>
</feature>
<proteinExistence type="predicted"/>
<name>J3EYI1_9EURY</name>
<dbReference type="eggNOG" id="arCOG02722">
    <property type="taxonomic scope" value="Archaea"/>
</dbReference>
<gene>
    <name evidence="2" type="ORF">HSB1_10300</name>
</gene>
<dbReference type="PANTHER" id="PTHR36510">
    <property type="entry name" value="GLUTAMATE--CYSTEINE LIGASE 2-RELATED"/>
    <property type="match status" value="1"/>
</dbReference>
<comment type="caution">
    <text evidence="2">The sequence shown here is derived from an EMBL/GenBank/DDBJ whole genome shotgun (WGS) entry which is preliminary data.</text>
</comment>
<dbReference type="Gene3D" id="3.30.590.20">
    <property type="match status" value="1"/>
</dbReference>
<feature type="compositionally biased region" description="Polar residues" evidence="1">
    <location>
        <begin position="26"/>
        <end position="37"/>
    </location>
</feature>
<dbReference type="PATRIC" id="fig|1210908.3.peg.982"/>
<evidence type="ECO:0008006" key="4">
    <source>
        <dbReference type="Google" id="ProtNLM"/>
    </source>
</evidence>
<evidence type="ECO:0000313" key="3">
    <source>
        <dbReference type="Proteomes" id="UP000007813"/>
    </source>
</evidence>
<organism evidence="2 3">
    <name type="scientific">Halogranum salarium B-1</name>
    <dbReference type="NCBI Taxonomy" id="1210908"/>
    <lineage>
        <taxon>Archaea</taxon>
        <taxon>Methanobacteriati</taxon>
        <taxon>Methanobacteriota</taxon>
        <taxon>Stenosarchaea group</taxon>
        <taxon>Halobacteria</taxon>
        <taxon>Halobacteriales</taxon>
        <taxon>Haloferacaceae</taxon>
    </lineage>
</organism>
<evidence type="ECO:0000313" key="2">
    <source>
        <dbReference type="EMBL" id="EJN60427.1"/>
    </source>
</evidence>